<dbReference type="Proteomes" id="UP000010808">
    <property type="component" value="Chromosome"/>
</dbReference>
<reference evidence="2 3" key="1">
    <citation type="submission" date="2012-10" db="EMBL/GenBank/DDBJ databases">
        <authorList>
            <person name="Genoscope - CEA"/>
        </authorList>
    </citation>
    <scope>NUCLEOTIDE SEQUENCE [LARGE SCALE GENOMIC DNA]</scope>
    <source>
        <strain evidence="3">AM13 / DSM 14728</strain>
    </source>
</reference>
<keyword evidence="1" id="KW-1133">Transmembrane helix</keyword>
<dbReference type="KEGG" id="dhy:DESAM_20203"/>
<dbReference type="RefSeq" id="WP_015335104.1">
    <property type="nucleotide sequence ID" value="NC_020055.1"/>
</dbReference>
<name>L0R6Y3_9BACT</name>
<dbReference type="OrthoDB" id="5471898at2"/>
<evidence type="ECO:0008006" key="4">
    <source>
        <dbReference type="Google" id="ProtNLM"/>
    </source>
</evidence>
<keyword evidence="1" id="KW-0472">Membrane</keyword>
<sequence length="96" mass="10741">MKDDSKGIAMALTLTMASALILGLVSVWLNIERVDKAYDLRSMETRLDQQEALAAKLEVEKNNLLSPIRLRELAKKYGFGPASQGQIRRPRETAKP</sequence>
<feature type="transmembrane region" description="Helical" evidence="1">
    <location>
        <begin position="7"/>
        <end position="29"/>
    </location>
</feature>
<keyword evidence="1" id="KW-0812">Transmembrane</keyword>
<evidence type="ECO:0000313" key="2">
    <source>
        <dbReference type="EMBL" id="CCO22494.1"/>
    </source>
</evidence>
<evidence type="ECO:0000313" key="3">
    <source>
        <dbReference type="Proteomes" id="UP000010808"/>
    </source>
</evidence>
<dbReference type="STRING" id="1121451.DESAM_20203"/>
<keyword evidence="3" id="KW-1185">Reference proteome</keyword>
<dbReference type="HOGENOM" id="CLU_173954_0_0_7"/>
<dbReference type="EMBL" id="FO203522">
    <property type="protein sequence ID" value="CCO22494.1"/>
    <property type="molecule type" value="Genomic_DNA"/>
</dbReference>
<dbReference type="AlphaFoldDB" id="L0R6Y3"/>
<dbReference type="eggNOG" id="ENOG5033KYK">
    <property type="taxonomic scope" value="Bacteria"/>
</dbReference>
<accession>L0R6Y3</accession>
<dbReference type="PATRIC" id="fig|1121451.3.peg.475"/>
<proteinExistence type="predicted"/>
<protein>
    <recommendedName>
        <fullName evidence="4">Cell division protein FtsL</fullName>
    </recommendedName>
</protein>
<evidence type="ECO:0000256" key="1">
    <source>
        <dbReference type="SAM" id="Phobius"/>
    </source>
</evidence>
<organism evidence="2 3">
    <name type="scientific">Maridesulfovibrio hydrothermalis AM13 = DSM 14728</name>
    <dbReference type="NCBI Taxonomy" id="1121451"/>
    <lineage>
        <taxon>Bacteria</taxon>
        <taxon>Pseudomonadati</taxon>
        <taxon>Thermodesulfobacteriota</taxon>
        <taxon>Desulfovibrionia</taxon>
        <taxon>Desulfovibrionales</taxon>
        <taxon>Desulfovibrionaceae</taxon>
        <taxon>Maridesulfovibrio</taxon>
    </lineage>
</organism>
<gene>
    <name evidence="2" type="ORF">DESAM_20203</name>
</gene>